<dbReference type="AlphaFoldDB" id="A0A7U2EU62"/>
<feature type="compositionally biased region" description="Basic and acidic residues" evidence="1">
    <location>
        <begin position="421"/>
        <end position="443"/>
    </location>
</feature>
<feature type="compositionally biased region" description="Low complexity" evidence="1">
    <location>
        <begin position="18"/>
        <end position="39"/>
    </location>
</feature>
<keyword evidence="3" id="KW-1185">Reference proteome</keyword>
<name>A0A7U2EU62_PHANO</name>
<feature type="region of interest" description="Disordered" evidence="1">
    <location>
        <begin position="607"/>
        <end position="682"/>
    </location>
</feature>
<accession>A0A7U2EU62</accession>
<reference evidence="3" key="1">
    <citation type="journal article" date="2021" name="BMC Genomics">
        <title>Chromosome-level genome assembly and manually-curated proteome of model necrotroph Parastagonospora nodorum Sn15 reveals a genome-wide trove of candidate effector homologs, and redundancy of virulence-related functions within an accessory chromosome.</title>
        <authorList>
            <person name="Bertazzoni S."/>
            <person name="Jones D.A.B."/>
            <person name="Phan H.T."/>
            <person name="Tan K.-C."/>
            <person name="Hane J.K."/>
        </authorList>
    </citation>
    <scope>NUCLEOTIDE SEQUENCE [LARGE SCALE GENOMIC DNA]</scope>
    <source>
        <strain evidence="3">SN15 / ATCC MYA-4574 / FGSC 10173)</strain>
    </source>
</reference>
<organism evidence="2 3">
    <name type="scientific">Phaeosphaeria nodorum (strain SN15 / ATCC MYA-4574 / FGSC 10173)</name>
    <name type="common">Glume blotch fungus</name>
    <name type="synonym">Parastagonospora nodorum</name>
    <dbReference type="NCBI Taxonomy" id="321614"/>
    <lineage>
        <taxon>Eukaryota</taxon>
        <taxon>Fungi</taxon>
        <taxon>Dikarya</taxon>
        <taxon>Ascomycota</taxon>
        <taxon>Pezizomycotina</taxon>
        <taxon>Dothideomycetes</taxon>
        <taxon>Pleosporomycetidae</taxon>
        <taxon>Pleosporales</taxon>
        <taxon>Pleosporineae</taxon>
        <taxon>Phaeosphaeriaceae</taxon>
        <taxon>Parastagonospora</taxon>
    </lineage>
</organism>
<evidence type="ECO:0000313" key="3">
    <source>
        <dbReference type="Proteomes" id="UP000663193"/>
    </source>
</evidence>
<feature type="compositionally biased region" description="Polar residues" evidence="1">
    <location>
        <begin position="363"/>
        <end position="372"/>
    </location>
</feature>
<gene>
    <name evidence="2" type="ORF">JI435_033830</name>
</gene>
<feature type="compositionally biased region" description="Polar residues" evidence="1">
    <location>
        <begin position="463"/>
        <end position="487"/>
    </location>
</feature>
<evidence type="ECO:0000256" key="1">
    <source>
        <dbReference type="SAM" id="MobiDB-lite"/>
    </source>
</evidence>
<feature type="compositionally biased region" description="Polar residues" evidence="1">
    <location>
        <begin position="535"/>
        <end position="551"/>
    </location>
</feature>
<feature type="region of interest" description="Disordered" evidence="1">
    <location>
        <begin position="522"/>
        <end position="560"/>
    </location>
</feature>
<feature type="compositionally biased region" description="Polar residues" evidence="1">
    <location>
        <begin position="297"/>
        <end position="315"/>
    </location>
</feature>
<feature type="compositionally biased region" description="Low complexity" evidence="1">
    <location>
        <begin position="351"/>
        <end position="362"/>
    </location>
</feature>
<feature type="region of interest" description="Disordered" evidence="1">
    <location>
        <begin position="297"/>
        <end position="502"/>
    </location>
</feature>
<protein>
    <submittedName>
        <fullName evidence="2">Uncharacterized protein</fullName>
    </submittedName>
</protein>
<dbReference type="EMBL" id="CP069025">
    <property type="protein sequence ID" value="QRC93145.1"/>
    <property type="molecule type" value="Genomic_DNA"/>
</dbReference>
<dbReference type="OrthoDB" id="3946303at2759"/>
<sequence>MHWNLKSVLRPLTPRPTSPTDSGSTLYSATTPSTTSLSTNDQFPFPTNPSRVKKARHNNHPQYLPRPDASVRDVQYFLYTLLTSKAHECAKKYPEWVLETCMGWAGDGQQLRSCTEEQLTTLCPYQAIVNGIDSPKHRPGAFVPIPARHMIGQVIARFVAEKKSREKQIEDVHSRLEEERRRPSIAAAPYLGLESMQDLSLSRSASQASRRSRAQPILPRVGLEQQAVVGFGPVLWTEQAMPMNGAYVPASTTRPAHMFSGPYMSGALSGFSYEQIPSSPVSSQTSFAPYNDISSLRSQSSEQFPTIQQQSQQRRPNLYSGRELHHPDFDELNMTDATTINSKRPQRYAPRRPSSLRTSSTTENSQDKTICSTVPLRKGHTVEFVDSNPSPVPPSRPLGSVRRRSSLAASKLAGETIPEAINEHAESPRHNDDSQKTTRHDSGVESVPYRSSSSSSDPPAFLTNASPNSRETSLPASKLSRSNTVGLEQQHRAWSAPRPHNTLPVANQMSRCVSFNLGQDANRPSVGLPQPLFRGSNSNDPNETRGQITNQDQEDLSRDKDLSEKYLAVEAEFQRLKKLRDEAVTRLPTLQPRPCLRKAQSDKTLYSSLDPMQGIPTGHKPWHYKPGPSQHPPKPEAKIRNPKSQLPNQTLMEGLEESQARSSSSSRMQESQRPRHADAMAS</sequence>
<feature type="compositionally biased region" description="Low complexity" evidence="1">
    <location>
        <begin position="660"/>
        <end position="669"/>
    </location>
</feature>
<feature type="compositionally biased region" description="Polar residues" evidence="1">
    <location>
        <begin position="642"/>
        <end position="651"/>
    </location>
</feature>
<dbReference type="Proteomes" id="UP000663193">
    <property type="component" value="Chromosome 3"/>
</dbReference>
<feature type="region of interest" description="Disordered" evidence="1">
    <location>
        <begin position="1"/>
        <end position="67"/>
    </location>
</feature>
<evidence type="ECO:0000313" key="2">
    <source>
        <dbReference type="EMBL" id="QRC93145.1"/>
    </source>
</evidence>
<feature type="compositionally biased region" description="Basic and acidic residues" evidence="1">
    <location>
        <begin position="670"/>
        <end position="682"/>
    </location>
</feature>
<proteinExistence type="predicted"/>
<dbReference type="VEuPathDB" id="FungiDB:JI435_033830"/>